<dbReference type="STRING" id="160492.XF_1600"/>
<feature type="compositionally biased region" description="Polar residues" evidence="1">
    <location>
        <begin position="18"/>
        <end position="30"/>
    </location>
</feature>
<dbReference type="PIR" id="C82662">
    <property type="entry name" value="C82662"/>
</dbReference>
<reference evidence="2 3" key="1">
    <citation type="journal article" date="2000" name="Nature">
        <title>The genome sequence of the plant pathogen Xylella fastidiosa.</title>
        <authorList>
            <person name="Simpson A.J."/>
            <person name="Reinach F.C."/>
            <person name="Arruda P."/>
            <person name="Abreu F.A."/>
            <person name="Acencio M."/>
            <person name="Alvarenga R."/>
            <person name="Alves L.M."/>
            <person name="Araya J.E."/>
            <person name="Baia G.S."/>
            <person name="Baptista C.S."/>
            <person name="Barros M.H."/>
            <person name="Bonaccorsi E.D."/>
            <person name="Bordin S."/>
            <person name="Bove J.M."/>
            <person name="Briones M.R."/>
            <person name="Bueno M.R."/>
            <person name="Camargo A.A."/>
            <person name="Camargo L.E."/>
            <person name="Carraro D.M."/>
            <person name="Carrer H."/>
            <person name="Colauto N.B."/>
            <person name="Colombo C."/>
            <person name="Costa F.F."/>
            <person name="Costa M.C."/>
            <person name="Costa-Neto C.M."/>
            <person name="Coutinho L.L."/>
            <person name="Cristofani M."/>
            <person name="Dias-Neto E."/>
            <person name="Docena C."/>
            <person name="El-Dorry H."/>
            <person name="Facincani A.P."/>
            <person name="Ferreira A.J."/>
            <person name="Ferreira V.C."/>
            <person name="Ferro J.A."/>
            <person name="Fraga J.S."/>
            <person name="Franca S.C."/>
            <person name="Franco M.C."/>
            <person name="Frohme M."/>
            <person name="Furlan L.R."/>
            <person name="Garnier M."/>
            <person name="Goldman G.H."/>
            <person name="Goldman M.H."/>
            <person name="Gomes S.L."/>
            <person name="Gruber A."/>
            <person name="Ho P.L."/>
            <person name="Hoheisel J.D."/>
            <person name="Junqueira M.L."/>
            <person name="Kemper E.L."/>
            <person name="Kitajima J.P."/>
            <person name="Krieger J.E."/>
            <person name="Kuramae E.E."/>
            <person name="Laigret F."/>
            <person name="Lambais M.R."/>
            <person name="Leite L.C."/>
            <person name="Lemos E.G."/>
            <person name="Lemos M.V."/>
            <person name="Lopes S.A."/>
            <person name="Lopes C.R."/>
            <person name="Machado J.A."/>
            <person name="Machado M.A."/>
            <person name="Madeira A.M."/>
            <person name="Madeira H.M."/>
            <person name="Marino C.L."/>
            <person name="Marques M.V."/>
            <person name="Martins E.A."/>
            <person name="Martins E.M."/>
            <person name="Matsukuma A.Y."/>
            <person name="Menck C.F."/>
            <person name="Miracca E.C."/>
            <person name="Miyaki C.Y."/>
            <person name="Monteriro-Vitorello C.B."/>
            <person name="Moon D.H."/>
            <person name="Nagai M.A."/>
            <person name="Nascimento A.L."/>
            <person name="Netto L.E."/>
            <person name="Nhani A.Jr."/>
            <person name="Nobrega F.G."/>
            <person name="Nunes L.R."/>
            <person name="Oliveira M.A."/>
            <person name="de Oliveira M.C."/>
            <person name="de Oliveira R.C."/>
            <person name="Palmieri D.A."/>
            <person name="Paris A."/>
            <person name="Peixoto B.R."/>
            <person name="Pereira G.A."/>
            <person name="Pereira H.A.Jr."/>
            <person name="Pesquero J.B."/>
            <person name="Quaggio R.B."/>
            <person name="Roberto P.G."/>
            <person name="Rodrigues V."/>
            <person name="de M Rosa A.J."/>
            <person name="de Rosa V.E.Jr."/>
            <person name="de Sa R.G."/>
            <person name="Santelli R.V."/>
            <person name="Sawasaki H.E."/>
            <person name="da Silva A.C."/>
            <person name="da Silva A.M."/>
            <person name="da Silva F.R."/>
            <person name="da Silva W.A.Jr."/>
            <person name="da Silveira J.F."/>
            <person name="Silvestri M.L."/>
            <person name="Siqueira W.J."/>
            <person name="de Souza A.A."/>
            <person name="de Souza A.P."/>
            <person name="Terenzi M.F."/>
            <person name="Truffi D."/>
            <person name="Tsai S.M."/>
            <person name="Tsuhako M.H."/>
            <person name="Vallada H."/>
            <person name="Van Sluys M.A."/>
            <person name="Verjovski-Almeida S."/>
            <person name="Vettore A.L."/>
            <person name="Zago M.A."/>
            <person name="Zatz M."/>
            <person name="Meidanis J."/>
            <person name="Setubal J.C."/>
        </authorList>
    </citation>
    <scope>NUCLEOTIDE SEQUENCE [LARGE SCALE GENOMIC DNA]</scope>
    <source>
        <strain evidence="2 3">9a5c</strain>
    </source>
</reference>
<protein>
    <submittedName>
        <fullName evidence="2">Uncharacterized protein</fullName>
    </submittedName>
</protein>
<dbReference type="HOGENOM" id="CLU_132143_0_0_6"/>
<dbReference type="eggNOG" id="ENOG50301UM">
    <property type="taxonomic scope" value="Bacteria"/>
</dbReference>
<dbReference type="Proteomes" id="UP000000812">
    <property type="component" value="Chromosome"/>
</dbReference>
<feature type="region of interest" description="Disordered" evidence="1">
    <location>
        <begin position="1"/>
        <end position="30"/>
    </location>
</feature>
<proteinExistence type="predicted"/>
<evidence type="ECO:0000313" key="3">
    <source>
        <dbReference type="Proteomes" id="UP000000812"/>
    </source>
</evidence>
<accession>Q9PD04</accession>
<dbReference type="AlphaFoldDB" id="Q9PD04"/>
<dbReference type="KEGG" id="xfa:XF_1600"/>
<evidence type="ECO:0000313" key="2">
    <source>
        <dbReference type="EMBL" id="AAF84409.1"/>
    </source>
</evidence>
<organism evidence="2 3">
    <name type="scientific">Xylella fastidiosa (strain 9a5c)</name>
    <dbReference type="NCBI Taxonomy" id="160492"/>
    <lineage>
        <taxon>Bacteria</taxon>
        <taxon>Pseudomonadati</taxon>
        <taxon>Pseudomonadota</taxon>
        <taxon>Gammaproteobacteria</taxon>
        <taxon>Lysobacterales</taxon>
        <taxon>Lysobacteraceae</taxon>
        <taxon>Xylella</taxon>
    </lineage>
</organism>
<evidence type="ECO:0000256" key="1">
    <source>
        <dbReference type="SAM" id="MobiDB-lite"/>
    </source>
</evidence>
<gene>
    <name evidence="2" type="ordered locus">XF_1600</name>
</gene>
<dbReference type="EMBL" id="AE003849">
    <property type="protein sequence ID" value="AAF84409.1"/>
    <property type="molecule type" value="Genomic_DNA"/>
</dbReference>
<sequence length="185" mass="20312">MSSIECYGKAKKPERQKPPTQLTHQSTNGVLLSNNTPMNKIIALLLILTMLALSACNQSQSTSSHAERSKPRLEVTSQVVMLRRAPAANALIMPDGTLKIDDVDLPQSPATRVKLQKLFGQLQMLRQHALGIMSSHNPPDTNTKPNALTLQTTPEIDALKTELLHDIPALQPYQESFSSLKASPR</sequence>
<name>Q9PD04_XYLFA</name>